<proteinExistence type="predicted"/>
<dbReference type="EMBL" id="CM023490">
    <property type="protein sequence ID" value="KAH6943787.1"/>
    <property type="molecule type" value="Genomic_DNA"/>
</dbReference>
<evidence type="ECO:0000313" key="1">
    <source>
        <dbReference type="EMBL" id="KAH6943787.1"/>
    </source>
</evidence>
<name>A0ACB7T8B7_HYAAI</name>
<sequence>MLEYVKEEPLDQLQTECFENITRVAVAASRRCLDQHGRLVEHPRVSVTRGSPVQHNTVCAVLKCCSTQPRCGSSAVGVPRLNRDTTTHSSGAVARNQRPTSEPRTPLSMVQRPSAALDPASGANTGTWDLGTSATLDLTRLCGPPYLGTHHVSPGRNSHSSRSLGLHCA</sequence>
<dbReference type="Proteomes" id="UP000821845">
    <property type="component" value="Chromosome 10"/>
</dbReference>
<protein>
    <submittedName>
        <fullName evidence="1">Uncharacterized protein</fullName>
    </submittedName>
</protein>
<accession>A0ACB7T8B7</accession>
<keyword evidence="2" id="KW-1185">Reference proteome</keyword>
<evidence type="ECO:0000313" key="2">
    <source>
        <dbReference type="Proteomes" id="UP000821845"/>
    </source>
</evidence>
<gene>
    <name evidence="1" type="ORF">HPB50_027352</name>
</gene>
<reference evidence="1" key="1">
    <citation type="submission" date="2020-05" db="EMBL/GenBank/DDBJ databases">
        <title>Large-scale comparative analyses of tick genomes elucidate their genetic diversity and vector capacities.</title>
        <authorList>
            <person name="Jia N."/>
            <person name="Wang J."/>
            <person name="Shi W."/>
            <person name="Du L."/>
            <person name="Sun Y."/>
            <person name="Zhan W."/>
            <person name="Jiang J."/>
            <person name="Wang Q."/>
            <person name="Zhang B."/>
            <person name="Ji P."/>
            <person name="Sakyi L.B."/>
            <person name="Cui X."/>
            <person name="Yuan T."/>
            <person name="Jiang B."/>
            <person name="Yang W."/>
            <person name="Lam T.T.-Y."/>
            <person name="Chang Q."/>
            <person name="Ding S."/>
            <person name="Wang X."/>
            <person name="Zhu J."/>
            <person name="Ruan X."/>
            <person name="Zhao L."/>
            <person name="Wei J."/>
            <person name="Que T."/>
            <person name="Du C."/>
            <person name="Cheng J."/>
            <person name="Dai P."/>
            <person name="Han X."/>
            <person name="Huang E."/>
            <person name="Gao Y."/>
            <person name="Liu J."/>
            <person name="Shao H."/>
            <person name="Ye R."/>
            <person name="Li L."/>
            <person name="Wei W."/>
            <person name="Wang X."/>
            <person name="Wang C."/>
            <person name="Yang T."/>
            <person name="Huo Q."/>
            <person name="Li W."/>
            <person name="Guo W."/>
            <person name="Chen H."/>
            <person name="Zhou L."/>
            <person name="Ni X."/>
            <person name="Tian J."/>
            <person name="Zhou Y."/>
            <person name="Sheng Y."/>
            <person name="Liu T."/>
            <person name="Pan Y."/>
            <person name="Xia L."/>
            <person name="Li J."/>
            <person name="Zhao F."/>
            <person name="Cao W."/>
        </authorList>
    </citation>
    <scope>NUCLEOTIDE SEQUENCE</scope>
    <source>
        <strain evidence="1">Hyas-2018</strain>
    </source>
</reference>
<organism evidence="1 2">
    <name type="scientific">Hyalomma asiaticum</name>
    <name type="common">Tick</name>
    <dbReference type="NCBI Taxonomy" id="266040"/>
    <lineage>
        <taxon>Eukaryota</taxon>
        <taxon>Metazoa</taxon>
        <taxon>Ecdysozoa</taxon>
        <taxon>Arthropoda</taxon>
        <taxon>Chelicerata</taxon>
        <taxon>Arachnida</taxon>
        <taxon>Acari</taxon>
        <taxon>Parasitiformes</taxon>
        <taxon>Ixodida</taxon>
        <taxon>Ixodoidea</taxon>
        <taxon>Ixodidae</taxon>
        <taxon>Hyalomminae</taxon>
        <taxon>Hyalomma</taxon>
    </lineage>
</organism>
<comment type="caution">
    <text evidence="1">The sequence shown here is derived from an EMBL/GenBank/DDBJ whole genome shotgun (WGS) entry which is preliminary data.</text>
</comment>